<dbReference type="NCBIfam" id="TIGR02587">
    <property type="entry name" value="TIGR02587 family membrane protein"/>
    <property type="match status" value="1"/>
</dbReference>
<sequence length="280" mass="29675">MHGRTESEGPASADPVLAGLGRAAGGALIFCLPMLMTMEMWQLGFLADRFRLLLLIGLSLPLLLVLSHYSGFERTRGWREDFRDVLIALGLGITVSTLVLLVLAMIGPGMSPNEIIGKVAVQVLPAALGALLGRSQLGDDSVRESEDRASESYGGELVVMAVGALFLGLNVAPTDEIEMLAITMSPWHLLVLVGVSLLAMHGFVFATGFKGGSEIAPETPWWSAFLRFTLVGYGLALAISLYVLWTFGRIDGLGLDATIRAVVVLGFPAAIGAAAARLIL</sequence>
<dbReference type="STRING" id="665118.SAMN02983003_3964"/>
<evidence type="ECO:0000256" key="1">
    <source>
        <dbReference type="SAM" id="Phobius"/>
    </source>
</evidence>
<feature type="transmembrane region" description="Helical" evidence="1">
    <location>
        <begin position="85"/>
        <end position="107"/>
    </location>
</feature>
<feature type="transmembrane region" description="Helical" evidence="1">
    <location>
        <begin position="221"/>
        <end position="245"/>
    </location>
</feature>
<dbReference type="RefSeq" id="WP_072346741.1">
    <property type="nucleotide sequence ID" value="NZ_FPKU01000004.1"/>
</dbReference>
<feature type="transmembrane region" description="Helical" evidence="1">
    <location>
        <begin position="157"/>
        <end position="175"/>
    </location>
</feature>
<evidence type="ECO:0000313" key="2">
    <source>
        <dbReference type="EMBL" id="SFZ86770.1"/>
    </source>
</evidence>
<accession>A0A1K2I301</accession>
<feature type="transmembrane region" description="Helical" evidence="1">
    <location>
        <begin position="20"/>
        <end position="38"/>
    </location>
</feature>
<reference evidence="2 3" key="1">
    <citation type="submission" date="2016-11" db="EMBL/GenBank/DDBJ databases">
        <authorList>
            <person name="Jaros S."/>
            <person name="Januszkiewicz K."/>
            <person name="Wedrychowicz H."/>
        </authorList>
    </citation>
    <scope>NUCLEOTIDE SEQUENCE [LARGE SCALE GENOMIC DNA]</scope>
    <source>
        <strain evidence="2 3">ATCC 23634</strain>
    </source>
</reference>
<feature type="transmembrane region" description="Helical" evidence="1">
    <location>
        <begin position="257"/>
        <end position="279"/>
    </location>
</feature>
<keyword evidence="3" id="KW-1185">Reference proteome</keyword>
<keyword evidence="1" id="KW-0812">Transmembrane</keyword>
<dbReference type="Pfam" id="PF09622">
    <property type="entry name" value="DUF2391"/>
    <property type="match status" value="1"/>
</dbReference>
<dbReference type="AlphaFoldDB" id="A0A1K2I301"/>
<dbReference type="Proteomes" id="UP000183447">
    <property type="component" value="Unassembled WGS sequence"/>
</dbReference>
<name>A0A1K2I301_9HYPH</name>
<feature type="transmembrane region" description="Helical" evidence="1">
    <location>
        <begin position="187"/>
        <end position="209"/>
    </location>
</feature>
<dbReference type="InterPro" id="IPR024464">
    <property type="entry name" value="DUF2391"/>
</dbReference>
<keyword evidence="1" id="KW-1133">Transmembrane helix</keyword>
<keyword evidence="1" id="KW-0472">Membrane</keyword>
<protein>
    <submittedName>
        <fullName evidence="2">Putative integral membrane protein TIGR02587</fullName>
    </submittedName>
</protein>
<evidence type="ECO:0000313" key="3">
    <source>
        <dbReference type="Proteomes" id="UP000183447"/>
    </source>
</evidence>
<feature type="transmembrane region" description="Helical" evidence="1">
    <location>
        <begin position="50"/>
        <end position="70"/>
    </location>
</feature>
<organism evidence="2 3">
    <name type="scientific">Devosia enhydra</name>
    <dbReference type="NCBI Taxonomy" id="665118"/>
    <lineage>
        <taxon>Bacteria</taxon>
        <taxon>Pseudomonadati</taxon>
        <taxon>Pseudomonadota</taxon>
        <taxon>Alphaproteobacteria</taxon>
        <taxon>Hyphomicrobiales</taxon>
        <taxon>Devosiaceae</taxon>
        <taxon>Devosia</taxon>
    </lineage>
</organism>
<gene>
    <name evidence="2" type="ORF">SAMN02983003_3964</name>
</gene>
<dbReference type="InterPro" id="IPR013416">
    <property type="entry name" value="CHP02587_IM"/>
</dbReference>
<dbReference type="EMBL" id="FPKU01000004">
    <property type="protein sequence ID" value="SFZ86770.1"/>
    <property type="molecule type" value="Genomic_DNA"/>
</dbReference>
<proteinExistence type="predicted"/>